<feature type="compositionally biased region" description="Basic and acidic residues" evidence="1">
    <location>
        <begin position="356"/>
        <end position="372"/>
    </location>
</feature>
<feature type="compositionally biased region" description="Polar residues" evidence="1">
    <location>
        <begin position="1"/>
        <end position="23"/>
    </location>
</feature>
<evidence type="ECO:0000313" key="3">
    <source>
        <dbReference type="Proteomes" id="UP001447188"/>
    </source>
</evidence>
<feature type="compositionally biased region" description="Basic and acidic residues" evidence="1">
    <location>
        <begin position="505"/>
        <end position="514"/>
    </location>
</feature>
<proteinExistence type="predicted"/>
<protein>
    <submittedName>
        <fullName evidence="2">Uncharacterized protein</fullName>
    </submittedName>
</protein>
<comment type="caution">
    <text evidence="2">The sequence shown here is derived from an EMBL/GenBank/DDBJ whole genome shotgun (WGS) entry which is preliminary data.</text>
</comment>
<reference evidence="2 3" key="1">
    <citation type="submission" date="2024-02" db="EMBL/GenBank/DDBJ databases">
        <title>Discinaceae phylogenomics.</title>
        <authorList>
            <person name="Dirks A.C."/>
            <person name="James T.Y."/>
        </authorList>
    </citation>
    <scope>NUCLEOTIDE SEQUENCE [LARGE SCALE GENOMIC DNA]</scope>
    <source>
        <strain evidence="2 3">ACD0624</strain>
    </source>
</reference>
<feature type="region of interest" description="Disordered" evidence="1">
    <location>
        <begin position="1"/>
        <end position="166"/>
    </location>
</feature>
<organism evidence="2 3">
    <name type="scientific">Discina gigas</name>
    <dbReference type="NCBI Taxonomy" id="1032678"/>
    <lineage>
        <taxon>Eukaryota</taxon>
        <taxon>Fungi</taxon>
        <taxon>Dikarya</taxon>
        <taxon>Ascomycota</taxon>
        <taxon>Pezizomycotina</taxon>
        <taxon>Pezizomycetes</taxon>
        <taxon>Pezizales</taxon>
        <taxon>Discinaceae</taxon>
        <taxon>Discina</taxon>
    </lineage>
</organism>
<feature type="compositionally biased region" description="Basic residues" evidence="1">
    <location>
        <begin position="880"/>
        <end position="892"/>
    </location>
</feature>
<dbReference type="EMBL" id="JBBBZM010000097">
    <property type="protein sequence ID" value="KAL0634350.1"/>
    <property type="molecule type" value="Genomic_DNA"/>
</dbReference>
<feature type="region of interest" description="Disordered" evidence="1">
    <location>
        <begin position="182"/>
        <end position="289"/>
    </location>
</feature>
<feature type="compositionally biased region" description="Basic and acidic residues" evidence="1">
    <location>
        <begin position="197"/>
        <end position="207"/>
    </location>
</feature>
<feature type="compositionally biased region" description="Low complexity" evidence="1">
    <location>
        <begin position="47"/>
        <end position="73"/>
    </location>
</feature>
<dbReference type="Proteomes" id="UP001447188">
    <property type="component" value="Unassembled WGS sequence"/>
</dbReference>
<feature type="compositionally biased region" description="Low complexity" evidence="1">
    <location>
        <begin position="600"/>
        <end position="614"/>
    </location>
</feature>
<evidence type="ECO:0000256" key="1">
    <source>
        <dbReference type="SAM" id="MobiDB-lite"/>
    </source>
</evidence>
<evidence type="ECO:0000313" key="2">
    <source>
        <dbReference type="EMBL" id="KAL0634350.1"/>
    </source>
</evidence>
<feature type="compositionally biased region" description="Polar residues" evidence="1">
    <location>
        <begin position="862"/>
        <end position="879"/>
    </location>
</feature>
<feature type="compositionally biased region" description="Polar residues" evidence="1">
    <location>
        <begin position="252"/>
        <end position="263"/>
    </location>
</feature>
<feature type="compositionally biased region" description="Low complexity" evidence="1">
    <location>
        <begin position="814"/>
        <end position="830"/>
    </location>
</feature>
<keyword evidence="3" id="KW-1185">Reference proteome</keyword>
<sequence length="892" mass="97087">MHNQINGKSTPVNTSISVTGDTQSPPPPPIRGINNAQARTARKSAPSSSNRGDGYSTSSSSGGGKKSASSVSKNYGEKREITFPSLNEEASLSENDTPTEGPSLTCSPQQTPLTSSPKSRLQQESPEDDQQIEMASPVVPPSPPAQVAGTKRLVSPVTPSVKPKRQKIATAKAAALANDLGVNADGSAAKKRKQRKNVPEKGSKGGEKINGPGMSPAIEGDCGSGEATSGTAVQPHLPPLCQVPTHFHKQITEQGQQAKNDSPMSIKLPVPGRKTPETPTRPPTGLQPDCVASASQWQIHDDVIITSITSASKLDNREKRTKNDKRLMLRNDQWGRNQNTPITIDDGSSDGEEDPGDARSPSDSRGRVDGNHDLPMSTEVSDEFFTKCIDTSLSDDESVQLVVQIQKFIVTLVTEARKHPRVPETSLETERYLPEQQDNSNLGKIRALLEYTCVLTDEGEIFTLDEWKDSGMPKFQGRLILHDYQEFWREARDTKGSGSGTGLGRESRPPRRLNDGTTDVDMTNVADQQTVSPVGACTTPQDTAGINISTILSGKTKETSANDKLKENLAQVNGALQSIGTASLPLDLLIYPSRATPAKNSMPSSSQNPPNSSSRIQAEADALAINSIPTSGIFVAAGPKKLPSKGKERFGTISVQEFLDEESPRLSNFHTRQERSDQLLTRIVELHQEELHVRDDIDALVVKSRLEEIRFGRRIAEAGICAKARVNGELNPGFGITDDLANSPVDWEEFRKVTRELRDFQDDARKAELRLTDKATRIAEEKTYLIQRRKRIKSEPVTTPSFTTSEERSSGNEGSTAPSSVSGSSAPGQGIFLPGKARRAHPEMSAGHELLRGLIPWAMQSQETSIEDTSPVFTEQNQTKPKRKPPRRKKRW</sequence>
<gene>
    <name evidence="2" type="ORF">Q9L58_006754</name>
</gene>
<accession>A0ABR3GEK6</accession>
<name>A0ABR3GEK6_9PEZI</name>
<feature type="region of interest" description="Disordered" evidence="1">
    <location>
        <begin position="492"/>
        <end position="519"/>
    </location>
</feature>
<feature type="region of interest" description="Disordered" evidence="1">
    <location>
        <begin position="316"/>
        <end position="377"/>
    </location>
</feature>
<feature type="region of interest" description="Disordered" evidence="1">
    <location>
        <begin position="595"/>
        <end position="616"/>
    </location>
</feature>
<feature type="region of interest" description="Disordered" evidence="1">
    <location>
        <begin position="791"/>
        <end position="847"/>
    </location>
</feature>
<feature type="compositionally biased region" description="Polar residues" evidence="1">
    <location>
        <begin position="84"/>
        <end position="124"/>
    </location>
</feature>
<feature type="region of interest" description="Disordered" evidence="1">
    <location>
        <begin position="862"/>
        <end position="892"/>
    </location>
</feature>